<dbReference type="GO" id="GO:0003924">
    <property type="term" value="F:GTPase activity"/>
    <property type="evidence" value="ECO:0007669"/>
    <property type="project" value="InterPro"/>
</dbReference>
<dbReference type="SMART" id="SM00054">
    <property type="entry name" value="EFh"/>
    <property type="match status" value="2"/>
</dbReference>
<keyword evidence="12 18" id="KW-1133">Transmembrane helix</keyword>
<keyword evidence="7" id="KW-0677">Repeat</keyword>
<gene>
    <name evidence="21" type="ORF">RHTO_07414</name>
</gene>
<evidence type="ECO:0000256" key="3">
    <source>
        <dbReference type="ARBA" id="ARBA00007981"/>
    </source>
</evidence>
<comment type="function">
    <text evidence="1">Mitochondrial GTPase involved in mitochondrial trafficking. Probably involved in control of anterograde transport of mitochondria and their subcellular distribution.</text>
</comment>
<dbReference type="eggNOG" id="KOG1707">
    <property type="taxonomic scope" value="Eukaryota"/>
</dbReference>
<dbReference type="PROSITE" id="PS00018">
    <property type="entry name" value="EF_HAND_1"/>
    <property type="match status" value="2"/>
</dbReference>
<feature type="domain" description="Miro" evidence="20">
    <location>
        <begin position="1"/>
        <end position="171"/>
    </location>
</feature>
<keyword evidence="8" id="KW-0547">Nucleotide-binding</keyword>
<dbReference type="Pfam" id="PF00071">
    <property type="entry name" value="Ras"/>
    <property type="match status" value="1"/>
</dbReference>
<keyword evidence="6" id="KW-0479">Metal-binding</keyword>
<evidence type="ECO:0000256" key="17">
    <source>
        <dbReference type="SAM" id="MobiDB-lite"/>
    </source>
</evidence>
<keyword evidence="22" id="KW-1185">Reference proteome</keyword>
<dbReference type="InterPro" id="IPR020860">
    <property type="entry name" value="MIRO_dom"/>
</dbReference>
<evidence type="ECO:0000256" key="4">
    <source>
        <dbReference type="ARBA" id="ARBA00019119"/>
    </source>
</evidence>
<dbReference type="SUPFAM" id="SSF47473">
    <property type="entry name" value="EF-hand"/>
    <property type="match status" value="1"/>
</dbReference>
<dbReference type="RefSeq" id="XP_016274191.1">
    <property type="nucleotide sequence ID" value="XM_016421070.1"/>
</dbReference>
<dbReference type="InterPro" id="IPR013567">
    <property type="entry name" value="EF_hand_assoc_2"/>
</dbReference>
<evidence type="ECO:0000256" key="14">
    <source>
        <dbReference type="ARBA" id="ARBA00023134"/>
    </source>
</evidence>
<dbReference type="PROSITE" id="PS51419">
    <property type="entry name" value="RAB"/>
    <property type="match status" value="1"/>
</dbReference>
<dbReference type="InterPro" id="IPR001806">
    <property type="entry name" value="Small_GTPase"/>
</dbReference>
<dbReference type="FunFam" id="3.40.50.300:FF:001330">
    <property type="entry name" value="Mitochondrial Rho GTPase 1"/>
    <property type="match status" value="1"/>
</dbReference>
<dbReference type="FunFam" id="3.40.50.300:FF:000553">
    <property type="entry name" value="Mitochondrial Rho GTPase"/>
    <property type="match status" value="1"/>
</dbReference>
<evidence type="ECO:0000256" key="18">
    <source>
        <dbReference type="SAM" id="Phobius"/>
    </source>
</evidence>
<dbReference type="InterPro" id="IPR027417">
    <property type="entry name" value="P-loop_NTPase"/>
</dbReference>
<dbReference type="Proteomes" id="UP000016926">
    <property type="component" value="Unassembled WGS sequence"/>
</dbReference>
<dbReference type="SMART" id="SM00175">
    <property type="entry name" value="RAB"/>
    <property type="match status" value="1"/>
</dbReference>
<accession>M7WR87</accession>
<name>M7WR87_RHOT1</name>
<organism evidence="21 22">
    <name type="scientific">Rhodotorula toruloides (strain NP11)</name>
    <name type="common">Yeast</name>
    <name type="synonym">Rhodosporidium toruloides</name>
    <dbReference type="NCBI Taxonomy" id="1130832"/>
    <lineage>
        <taxon>Eukaryota</taxon>
        <taxon>Fungi</taxon>
        <taxon>Dikarya</taxon>
        <taxon>Basidiomycota</taxon>
        <taxon>Pucciniomycotina</taxon>
        <taxon>Microbotryomycetes</taxon>
        <taxon>Sporidiobolales</taxon>
        <taxon>Sporidiobolaceae</taxon>
        <taxon>Rhodotorula</taxon>
    </lineage>
</organism>
<feature type="domain" description="EF-hand" evidence="19">
    <location>
        <begin position="187"/>
        <end position="222"/>
    </location>
</feature>
<dbReference type="Pfam" id="PF13202">
    <property type="entry name" value="EF-hand_5"/>
    <property type="match status" value="2"/>
</dbReference>
<dbReference type="PANTHER" id="PTHR46819">
    <property type="entry name" value="EF-HAND CALCIUM-BINDING DOMAIN-CONTAINING PROTEIN 7"/>
    <property type="match status" value="1"/>
</dbReference>
<evidence type="ECO:0000259" key="20">
    <source>
        <dbReference type="PROSITE" id="PS51423"/>
    </source>
</evidence>
<dbReference type="PROSITE" id="PS50222">
    <property type="entry name" value="EF_HAND_2"/>
    <property type="match status" value="2"/>
</dbReference>
<evidence type="ECO:0000256" key="10">
    <source>
        <dbReference type="ARBA" id="ARBA00022801"/>
    </source>
</evidence>
<keyword evidence="14" id="KW-0342">GTP-binding</keyword>
<evidence type="ECO:0000256" key="2">
    <source>
        <dbReference type="ARBA" id="ARBA00004200"/>
    </source>
</evidence>
<keyword evidence="15 18" id="KW-0472">Membrane</keyword>
<evidence type="ECO:0000259" key="19">
    <source>
        <dbReference type="PROSITE" id="PS50222"/>
    </source>
</evidence>
<evidence type="ECO:0000256" key="15">
    <source>
        <dbReference type="ARBA" id="ARBA00023136"/>
    </source>
</evidence>
<keyword evidence="11" id="KW-0106">Calcium</keyword>
<dbReference type="Gene3D" id="1.10.238.10">
    <property type="entry name" value="EF-hand"/>
    <property type="match status" value="2"/>
</dbReference>
<feature type="compositionally biased region" description="Low complexity" evidence="17">
    <location>
        <begin position="397"/>
        <end position="436"/>
    </location>
</feature>
<dbReference type="OrthoDB" id="10020961at2759"/>
<dbReference type="SMART" id="SM00174">
    <property type="entry name" value="RHO"/>
    <property type="match status" value="1"/>
</dbReference>
<dbReference type="Pfam" id="PF08356">
    <property type="entry name" value="EF_assoc_2"/>
    <property type="match status" value="1"/>
</dbReference>
<dbReference type="CDD" id="cd01893">
    <property type="entry name" value="Miro1"/>
    <property type="match status" value="1"/>
</dbReference>
<dbReference type="GeneID" id="27371427"/>
<dbReference type="HOGENOM" id="CLU_014255_3_0_1"/>
<feature type="transmembrane region" description="Helical" evidence="18">
    <location>
        <begin position="713"/>
        <end position="732"/>
    </location>
</feature>
<feature type="compositionally biased region" description="Polar residues" evidence="17">
    <location>
        <begin position="437"/>
        <end position="447"/>
    </location>
</feature>
<evidence type="ECO:0000256" key="9">
    <source>
        <dbReference type="ARBA" id="ARBA00022787"/>
    </source>
</evidence>
<evidence type="ECO:0000256" key="1">
    <source>
        <dbReference type="ARBA" id="ARBA00003481"/>
    </source>
</evidence>
<feature type="domain" description="Miro" evidence="20">
    <location>
        <begin position="464"/>
        <end position="686"/>
    </location>
</feature>
<evidence type="ECO:0000256" key="6">
    <source>
        <dbReference type="ARBA" id="ARBA00022723"/>
    </source>
</evidence>
<dbReference type="InterPro" id="IPR018247">
    <property type="entry name" value="EF_Hand_1_Ca_BS"/>
</dbReference>
<dbReference type="Pfam" id="PF08355">
    <property type="entry name" value="EF_assoc_1"/>
    <property type="match status" value="1"/>
</dbReference>
<evidence type="ECO:0000256" key="7">
    <source>
        <dbReference type="ARBA" id="ARBA00022737"/>
    </source>
</evidence>
<comment type="subcellular location">
    <subcellularLocation>
        <location evidence="2">Mitochondrion outer membrane</location>
        <topology evidence="2">Single-pass type IV membrane protein</topology>
    </subcellularLocation>
</comment>
<protein>
    <recommendedName>
        <fullName evidence="4">Mitochondrial Rho GTPase 1</fullName>
    </recommendedName>
    <alternativeName>
        <fullName evidence="16">GTPase EF-hand protein of mitochondria 1</fullName>
    </alternativeName>
</protein>
<evidence type="ECO:0000256" key="16">
    <source>
        <dbReference type="ARBA" id="ARBA00032646"/>
    </source>
</evidence>
<feature type="compositionally biased region" description="Basic residues" evidence="17">
    <location>
        <begin position="450"/>
        <end position="459"/>
    </location>
</feature>
<reference evidence="21 22" key="1">
    <citation type="journal article" date="2012" name="Nat. Commun.">
        <title>A multi-omic map of the lipid-producing yeast Rhodosporidium toruloides.</title>
        <authorList>
            <person name="Zhu Z."/>
            <person name="Zhang S."/>
            <person name="Liu H."/>
            <person name="Shen H."/>
            <person name="Lin X."/>
            <person name="Yang F."/>
            <person name="Zhou Y.J."/>
            <person name="Jin G."/>
            <person name="Ye M."/>
            <person name="Zou H."/>
            <person name="Zou H."/>
            <person name="Zhao Z.K."/>
        </authorList>
    </citation>
    <scope>NUCLEOTIDE SEQUENCE [LARGE SCALE GENOMIC DNA]</scope>
    <source>
        <strain evidence="21 22">NP11</strain>
    </source>
</reference>
<dbReference type="PANTHER" id="PTHR46819:SF1">
    <property type="entry name" value="EF-HAND CALCIUM-BINDING DOMAIN-CONTAINING PROTEIN 7"/>
    <property type="match status" value="1"/>
</dbReference>
<proteinExistence type="inferred from homology"/>
<dbReference type="AlphaFoldDB" id="M7WR87"/>
<dbReference type="InterPro" id="IPR002048">
    <property type="entry name" value="EF_hand_dom"/>
</dbReference>
<dbReference type="Gene3D" id="3.40.50.300">
    <property type="entry name" value="P-loop containing nucleotide triphosphate hydrolases"/>
    <property type="match status" value="2"/>
</dbReference>
<dbReference type="GO" id="GO:0005525">
    <property type="term" value="F:GTP binding"/>
    <property type="evidence" value="ECO:0007669"/>
    <property type="project" value="UniProtKB-KW"/>
</dbReference>
<feature type="region of interest" description="Disordered" evidence="17">
    <location>
        <begin position="397"/>
        <end position="460"/>
    </location>
</feature>
<dbReference type="InterPro" id="IPR013566">
    <property type="entry name" value="EF_hand_assoc_1"/>
</dbReference>
<dbReference type="SUPFAM" id="SSF52540">
    <property type="entry name" value="P-loop containing nucleoside triphosphate hydrolases"/>
    <property type="match status" value="2"/>
</dbReference>
<keyword evidence="9" id="KW-1000">Mitochondrion outer membrane</keyword>
<keyword evidence="5 18" id="KW-0812">Transmembrane</keyword>
<evidence type="ECO:0000313" key="22">
    <source>
        <dbReference type="Proteomes" id="UP000016926"/>
    </source>
</evidence>
<dbReference type="SMART" id="SM00173">
    <property type="entry name" value="RAS"/>
    <property type="match status" value="1"/>
</dbReference>
<comment type="similarity">
    <text evidence="3">Belongs to the mitochondrial Rho GTPase family.</text>
</comment>
<evidence type="ECO:0000313" key="21">
    <source>
        <dbReference type="EMBL" id="EMS23072.1"/>
    </source>
</evidence>
<keyword evidence="10" id="KW-0378">Hydrolase</keyword>
<dbReference type="PRINTS" id="PR00449">
    <property type="entry name" value="RASTRNSFRMNG"/>
</dbReference>
<sequence>MRDVRVCLVGDEGVGKSSIISALIKESFVRLAPRTVLPEVTIPPAVTPGHNVTTVIIDTSPRPEDRSHLVNEIRKAHVVAIVYSIDNPNSFDRVPTYWLPTIRSLGVNVPVILIGNKIDLREGQVTNQALEDEIVPIMQEYKEVETCVECSALLPLNISEVFFFAQNAVLHPTAPLYDTRQHTLKPAAVAALSRIFRLVDADKDGLLSPDELNDFQRLVFDAPLQSREIEGVKEVVEEMTDGSGVEEGGLNEEGWLALHTYFIQKGRLETTWKALRCFGYGEDLMLREEFLYPRFDIPSDCTAELSPRGYQFFTDIFELFDQDRDGALSPSELDNLFSTSPGNPWAAGGFPETTLTTPEGAVTLQGWLAQWSMTTLLEPRVTLSYLAYLGYPHSSASSSFSSSSYPPTPSPSASTSSRRNPFSSTSSTSARDSSPSYQLLPTTSALQITKPRRPSRRKGTPVERNVFLAYVLGAAGSGKTSLLRAFVGKGFGEDEEGLAAAVGGAVRGKAATWPRKTGATAGGVEGFAGGEVLEGAGGARTLRGALSSGRGKGKSVVNCVEEGGGERYLVLQEFGSTYESEVLRSKKKLELADVLVFVYDSSDTNSFSYVSNLRQQYKLDDIPTIFVATKSDLDLAQQARPLVRQRHEVQPDTYCRKLSLRVPLAVSVKRGELADLYHTIVRIAIHPLSALPYGPDRSSASSLLGFPVTRTQFYLYASAGLTATVAVGLVWWTRARIVTHAAGGGASAGSGGGGGGTAGVIGGASKGLIGWLGSLVR</sequence>
<dbReference type="EMBL" id="KB722648">
    <property type="protein sequence ID" value="EMS23072.1"/>
    <property type="molecule type" value="Genomic_DNA"/>
</dbReference>
<dbReference type="InterPro" id="IPR011992">
    <property type="entry name" value="EF-hand-dom_pair"/>
</dbReference>
<evidence type="ECO:0000256" key="12">
    <source>
        <dbReference type="ARBA" id="ARBA00022989"/>
    </source>
</evidence>
<dbReference type="InterPro" id="IPR052266">
    <property type="entry name" value="Miro-EF-hand_domain"/>
</dbReference>
<feature type="domain" description="EF-hand" evidence="19">
    <location>
        <begin position="308"/>
        <end position="343"/>
    </location>
</feature>
<dbReference type="FunFam" id="1.10.238.10:FF:000011">
    <property type="entry name" value="Mitochondrial Rho GTPase"/>
    <property type="match status" value="1"/>
</dbReference>
<evidence type="ECO:0000256" key="5">
    <source>
        <dbReference type="ARBA" id="ARBA00022692"/>
    </source>
</evidence>
<dbReference type="GO" id="GO:0005509">
    <property type="term" value="F:calcium ion binding"/>
    <property type="evidence" value="ECO:0007669"/>
    <property type="project" value="InterPro"/>
</dbReference>
<dbReference type="PROSITE" id="PS51423">
    <property type="entry name" value="MIRO"/>
    <property type="match status" value="2"/>
</dbReference>
<keyword evidence="13" id="KW-0496">Mitochondrion</keyword>
<evidence type="ECO:0000256" key="8">
    <source>
        <dbReference type="ARBA" id="ARBA00022741"/>
    </source>
</evidence>
<dbReference type="GO" id="GO:0005741">
    <property type="term" value="C:mitochondrial outer membrane"/>
    <property type="evidence" value="ECO:0007669"/>
    <property type="project" value="UniProtKB-SubCell"/>
</dbReference>
<evidence type="ECO:0000256" key="13">
    <source>
        <dbReference type="ARBA" id="ARBA00023128"/>
    </source>
</evidence>
<evidence type="ECO:0000256" key="11">
    <source>
        <dbReference type="ARBA" id="ARBA00022837"/>
    </source>
</evidence>